<accession>A0A1I2C330</accession>
<dbReference type="SUPFAM" id="SSF52980">
    <property type="entry name" value="Restriction endonuclease-like"/>
    <property type="match status" value="1"/>
</dbReference>
<dbReference type="GO" id="GO:0015666">
    <property type="term" value="F:restriction endodeoxyribonuclease activity"/>
    <property type="evidence" value="ECO:0007669"/>
    <property type="project" value="TreeGrafter"/>
</dbReference>
<proteinExistence type="predicted"/>
<feature type="domain" description="Restriction endonuclease type IV Mrr" evidence="2">
    <location>
        <begin position="154"/>
        <end position="273"/>
    </location>
</feature>
<dbReference type="InterPro" id="IPR011335">
    <property type="entry name" value="Restrct_endonuc-II-like"/>
</dbReference>
<name>A0A1I2C330_9ACTN</name>
<evidence type="ECO:0000259" key="2">
    <source>
        <dbReference type="Pfam" id="PF04471"/>
    </source>
</evidence>
<sequence>MLPVLRSVADGKEHRIADLRNVLAETLGLTEEDLGLKIRSGAPVFNSRVHWAVTYLSQAGVLRRPRRGMVELTDRGRDLLVQAPPSVDNGLLARYPEFREFMVRARLTRQDSSETEVPTEQLAPGKGTPKEQLANAVEEANAAIAADLINRIQEREPAFLEHLVLKLLTAMGYGGKAGAAEHLGQTGDHGLDGVIRQDVLGLDRVYVQAKRYGSGHSIGRPDIQAFVGALHGAQADRGIFITTSRFTTEAKDYAERVPARLVLIDGARLAELMVLHNVEVQEEQTFILKRAADASTCRAPTCSAPGSTKTSSSRRQTTARVRSASGHA</sequence>
<feature type="compositionally biased region" description="Low complexity" evidence="1">
    <location>
        <begin position="307"/>
        <end position="328"/>
    </location>
</feature>
<dbReference type="GO" id="GO:0009307">
    <property type="term" value="P:DNA restriction-modification system"/>
    <property type="evidence" value="ECO:0007669"/>
    <property type="project" value="InterPro"/>
</dbReference>
<dbReference type="STRING" id="35752.SAMN05421541_102685"/>
<dbReference type="Pfam" id="PF14338">
    <property type="entry name" value="Mrr_N"/>
    <property type="match status" value="1"/>
</dbReference>
<feature type="region of interest" description="Disordered" evidence="1">
    <location>
        <begin position="109"/>
        <end position="128"/>
    </location>
</feature>
<dbReference type="PANTHER" id="PTHR30015:SF7">
    <property type="entry name" value="TYPE IV METHYL-DIRECTED RESTRICTION ENZYME ECOKMRR"/>
    <property type="match status" value="1"/>
</dbReference>
<dbReference type="Pfam" id="PF04471">
    <property type="entry name" value="Mrr_cat"/>
    <property type="match status" value="1"/>
</dbReference>
<feature type="region of interest" description="Disordered" evidence="1">
    <location>
        <begin position="298"/>
        <end position="328"/>
    </location>
</feature>
<dbReference type="GO" id="GO:0003677">
    <property type="term" value="F:DNA binding"/>
    <property type="evidence" value="ECO:0007669"/>
    <property type="project" value="InterPro"/>
</dbReference>
<organism evidence="4 5">
    <name type="scientific">Actinoplanes philippinensis</name>
    <dbReference type="NCBI Taxonomy" id="35752"/>
    <lineage>
        <taxon>Bacteria</taxon>
        <taxon>Bacillati</taxon>
        <taxon>Actinomycetota</taxon>
        <taxon>Actinomycetes</taxon>
        <taxon>Micromonosporales</taxon>
        <taxon>Micromonosporaceae</taxon>
        <taxon>Actinoplanes</taxon>
    </lineage>
</organism>
<gene>
    <name evidence="4" type="ORF">SAMN05421541_102685</name>
</gene>
<keyword evidence="5" id="KW-1185">Reference proteome</keyword>
<evidence type="ECO:0000256" key="1">
    <source>
        <dbReference type="SAM" id="MobiDB-lite"/>
    </source>
</evidence>
<dbReference type="Gene3D" id="3.40.1350.10">
    <property type="match status" value="1"/>
</dbReference>
<dbReference type="InterPro" id="IPR011856">
    <property type="entry name" value="tRNA_endonuc-like_dom_sf"/>
</dbReference>
<evidence type="ECO:0000259" key="3">
    <source>
        <dbReference type="Pfam" id="PF14338"/>
    </source>
</evidence>
<evidence type="ECO:0000313" key="5">
    <source>
        <dbReference type="Proteomes" id="UP000199645"/>
    </source>
</evidence>
<dbReference type="AlphaFoldDB" id="A0A1I2C330"/>
<dbReference type="InterPro" id="IPR007560">
    <property type="entry name" value="Restrct_endonuc_IV_Mrr"/>
</dbReference>
<dbReference type="Proteomes" id="UP000199645">
    <property type="component" value="Unassembled WGS sequence"/>
</dbReference>
<dbReference type="EMBL" id="FONV01000002">
    <property type="protein sequence ID" value="SFE62694.1"/>
    <property type="molecule type" value="Genomic_DNA"/>
</dbReference>
<dbReference type="InterPro" id="IPR052906">
    <property type="entry name" value="Type_IV_Methyl-Rstrct_Enzyme"/>
</dbReference>
<dbReference type="InterPro" id="IPR025745">
    <property type="entry name" value="Mrr-like_N_dom"/>
</dbReference>
<reference evidence="4 5" key="1">
    <citation type="submission" date="2016-10" db="EMBL/GenBank/DDBJ databases">
        <authorList>
            <person name="de Groot N.N."/>
        </authorList>
    </citation>
    <scope>NUCLEOTIDE SEQUENCE [LARGE SCALE GENOMIC DNA]</scope>
    <source>
        <strain evidence="4 5">DSM 43019</strain>
    </source>
</reference>
<feature type="domain" description="Restriction system protein Mrr-like N-terminal" evidence="3">
    <location>
        <begin position="1"/>
        <end position="80"/>
    </location>
</feature>
<protein>
    <submittedName>
        <fullName evidence="4">Restriction system protein</fullName>
    </submittedName>
</protein>
<dbReference type="PANTHER" id="PTHR30015">
    <property type="entry name" value="MRR RESTRICTION SYSTEM PROTEIN"/>
    <property type="match status" value="1"/>
</dbReference>
<evidence type="ECO:0000313" key="4">
    <source>
        <dbReference type="EMBL" id="SFE62694.1"/>
    </source>
</evidence>